<feature type="non-terminal residue" evidence="1">
    <location>
        <position position="1"/>
    </location>
</feature>
<evidence type="ECO:0000313" key="1">
    <source>
        <dbReference type="EMBL" id="CAA9996931.1"/>
    </source>
</evidence>
<sequence length="56" mass="6293">DFCDNQRLRIGVLEHRTSGRHLHQVAGPITSVMVSAAKTNRDLRARRPGKNNKLSN</sequence>
<evidence type="ECO:0000313" key="2">
    <source>
        <dbReference type="Proteomes" id="UP000479000"/>
    </source>
</evidence>
<organism evidence="1 2">
    <name type="scientific">Nesidiocoris tenuis</name>
    <dbReference type="NCBI Taxonomy" id="355587"/>
    <lineage>
        <taxon>Eukaryota</taxon>
        <taxon>Metazoa</taxon>
        <taxon>Ecdysozoa</taxon>
        <taxon>Arthropoda</taxon>
        <taxon>Hexapoda</taxon>
        <taxon>Insecta</taxon>
        <taxon>Pterygota</taxon>
        <taxon>Neoptera</taxon>
        <taxon>Paraneoptera</taxon>
        <taxon>Hemiptera</taxon>
        <taxon>Heteroptera</taxon>
        <taxon>Panheteroptera</taxon>
        <taxon>Cimicomorpha</taxon>
        <taxon>Miridae</taxon>
        <taxon>Dicyphina</taxon>
        <taxon>Nesidiocoris</taxon>
    </lineage>
</organism>
<proteinExistence type="predicted"/>
<reference evidence="1 2" key="1">
    <citation type="submission" date="2020-02" db="EMBL/GenBank/DDBJ databases">
        <authorList>
            <person name="Ferguson B K."/>
        </authorList>
    </citation>
    <scope>NUCLEOTIDE SEQUENCE [LARGE SCALE GENOMIC DNA]</scope>
</reference>
<dbReference type="Proteomes" id="UP000479000">
    <property type="component" value="Unassembled WGS sequence"/>
</dbReference>
<protein>
    <submittedName>
        <fullName evidence="1">Uncharacterized protein</fullName>
    </submittedName>
</protein>
<dbReference type="EMBL" id="CADCXU010005203">
    <property type="protein sequence ID" value="CAA9996931.1"/>
    <property type="molecule type" value="Genomic_DNA"/>
</dbReference>
<gene>
    <name evidence="1" type="ORF">NTEN_LOCUS3314</name>
</gene>
<dbReference type="AlphaFoldDB" id="A0A6H5G2V5"/>
<accession>A0A6H5G2V5</accession>
<name>A0A6H5G2V5_9HEMI</name>
<keyword evidence="2" id="KW-1185">Reference proteome</keyword>